<dbReference type="RefSeq" id="XP_065986502.1">
    <property type="nucleotide sequence ID" value="XM_066130144.1"/>
</dbReference>
<feature type="compositionally biased region" description="Basic residues" evidence="1">
    <location>
        <begin position="1"/>
        <end position="11"/>
    </location>
</feature>
<evidence type="ECO:0000313" key="2">
    <source>
        <dbReference type="EMBL" id="QLI68034.1"/>
    </source>
</evidence>
<dbReference type="GeneID" id="90967608"/>
<name>A0A7D5UV41_9HYPO</name>
<proteinExistence type="predicted"/>
<feature type="region of interest" description="Disordered" evidence="1">
    <location>
        <begin position="1"/>
        <end position="21"/>
    </location>
</feature>
<dbReference type="KEGG" id="mbrn:90967608"/>
<feature type="compositionally biased region" description="Basic and acidic residues" evidence="1">
    <location>
        <begin position="12"/>
        <end position="21"/>
    </location>
</feature>
<gene>
    <name evidence="2" type="ORF">G6M90_00g034220</name>
</gene>
<dbReference type="OrthoDB" id="5089423at2759"/>
<dbReference type="EMBL" id="CP058933">
    <property type="protein sequence ID" value="QLI68034.1"/>
    <property type="molecule type" value="Genomic_DNA"/>
</dbReference>
<accession>A0A7D5UV41</accession>
<reference evidence="2 3" key="1">
    <citation type="submission" date="2020-07" db="EMBL/GenBank/DDBJ databases">
        <title>Telomere length de novo assembly of all 7 chromosomes of the fungus, Metarhizium brunneum, using a novel assembly pipeline.</title>
        <authorList>
            <person name="Saud z."/>
            <person name="Kortsinoglou A."/>
            <person name="Kouvelis V.N."/>
            <person name="Butt T.M."/>
        </authorList>
    </citation>
    <scope>NUCLEOTIDE SEQUENCE [LARGE SCALE GENOMIC DNA]</scope>
    <source>
        <strain evidence="2 3">4556</strain>
    </source>
</reference>
<evidence type="ECO:0000313" key="3">
    <source>
        <dbReference type="Proteomes" id="UP000510686"/>
    </source>
</evidence>
<dbReference type="Proteomes" id="UP000510686">
    <property type="component" value="Chromosome 2"/>
</dbReference>
<evidence type="ECO:0000256" key="1">
    <source>
        <dbReference type="SAM" id="MobiDB-lite"/>
    </source>
</evidence>
<dbReference type="AlphaFoldDB" id="A0A7D5UV41"/>
<organism evidence="2 3">
    <name type="scientific">Metarhizium brunneum</name>
    <dbReference type="NCBI Taxonomy" id="500148"/>
    <lineage>
        <taxon>Eukaryota</taxon>
        <taxon>Fungi</taxon>
        <taxon>Dikarya</taxon>
        <taxon>Ascomycota</taxon>
        <taxon>Pezizomycotina</taxon>
        <taxon>Sordariomycetes</taxon>
        <taxon>Hypocreomycetidae</taxon>
        <taxon>Hypocreales</taxon>
        <taxon>Clavicipitaceae</taxon>
        <taxon>Metarhizium</taxon>
    </lineage>
</organism>
<protein>
    <submittedName>
        <fullName evidence="2">Uncharacterized protein</fullName>
    </submittedName>
</protein>
<sequence>MSGRISKPKSNTKKDNGRERANLIVTRLLEQQKKLESEEEEAGNKLLELHTQLADLQSQLFTAVNRLARIRKIRNRVKDKSSELFRRGMAELDAEDGILPALDAHER</sequence>
<keyword evidence="3" id="KW-1185">Reference proteome</keyword>